<feature type="region of interest" description="Disordered" evidence="1">
    <location>
        <begin position="178"/>
        <end position="275"/>
    </location>
</feature>
<evidence type="ECO:0000256" key="1">
    <source>
        <dbReference type="SAM" id="MobiDB-lite"/>
    </source>
</evidence>
<evidence type="ECO:0000313" key="3">
    <source>
        <dbReference type="Proteomes" id="UP001291623"/>
    </source>
</evidence>
<proteinExistence type="predicted"/>
<accession>A0AAE1SQ57</accession>
<organism evidence="2 3">
    <name type="scientific">Anisodus tanguticus</name>
    <dbReference type="NCBI Taxonomy" id="243964"/>
    <lineage>
        <taxon>Eukaryota</taxon>
        <taxon>Viridiplantae</taxon>
        <taxon>Streptophyta</taxon>
        <taxon>Embryophyta</taxon>
        <taxon>Tracheophyta</taxon>
        <taxon>Spermatophyta</taxon>
        <taxon>Magnoliopsida</taxon>
        <taxon>eudicotyledons</taxon>
        <taxon>Gunneridae</taxon>
        <taxon>Pentapetalae</taxon>
        <taxon>asterids</taxon>
        <taxon>lamiids</taxon>
        <taxon>Solanales</taxon>
        <taxon>Solanaceae</taxon>
        <taxon>Solanoideae</taxon>
        <taxon>Hyoscyameae</taxon>
        <taxon>Anisodus</taxon>
    </lineage>
</organism>
<dbReference type="EMBL" id="JAVYJV010000003">
    <property type="protein sequence ID" value="KAK4374819.1"/>
    <property type="molecule type" value="Genomic_DNA"/>
</dbReference>
<evidence type="ECO:0000313" key="2">
    <source>
        <dbReference type="EMBL" id="KAK4374819.1"/>
    </source>
</evidence>
<comment type="caution">
    <text evidence="2">The sequence shown here is derived from an EMBL/GenBank/DDBJ whole genome shotgun (WGS) entry which is preliminary data.</text>
</comment>
<dbReference type="AlphaFoldDB" id="A0AAE1SQ57"/>
<feature type="compositionally biased region" description="Basic and acidic residues" evidence="1">
    <location>
        <begin position="209"/>
        <end position="223"/>
    </location>
</feature>
<sequence length="275" mass="31470">MGVAAEFTSEKYECEVVKRNLFNQPADVKRRSFSCSLQISSSDNQKAKLGSSPLAEPRSSIIGHSQLKFISFRVFASSRSPEPIFTPFLFESESGKLIFTFEGLAMGKNSQLWMMDRCRTLTLQFLSHLNMPSALISQSSKLKTKVELLFAPIDGMRNLFNLGIRYHRPARMQQGIVTQDPKAGNHEASQENSEELNEEESWHVVKRKKVEERNNTNEYHETQSTEQNTKVQQKEQNIQESNGQDEVMEISDTQAECERRTSDHKYCFGPYQGQN</sequence>
<keyword evidence="3" id="KW-1185">Reference proteome</keyword>
<name>A0AAE1SQ57_9SOLA</name>
<feature type="compositionally biased region" description="Basic and acidic residues" evidence="1">
    <location>
        <begin position="256"/>
        <end position="266"/>
    </location>
</feature>
<reference evidence="2" key="1">
    <citation type="submission" date="2023-12" db="EMBL/GenBank/DDBJ databases">
        <title>Genome assembly of Anisodus tanguticus.</title>
        <authorList>
            <person name="Wang Y.-J."/>
        </authorList>
    </citation>
    <scope>NUCLEOTIDE SEQUENCE</scope>
    <source>
        <strain evidence="2">KB-2021</strain>
        <tissue evidence="2">Leaf</tissue>
    </source>
</reference>
<protein>
    <submittedName>
        <fullName evidence="2">Uncharacterized protein</fullName>
    </submittedName>
</protein>
<gene>
    <name evidence="2" type="ORF">RND71_005496</name>
</gene>
<dbReference type="Proteomes" id="UP001291623">
    <property type="component" value="Unassembled WGS sequence"/>
</dbReference>
<feature type="compositionally biased region" description="Polar residues" evidence="1">
    <location>
        <begin position="224"/>
        <end position="244"/>
    </location>
</feature>